<dbReference type="Gene3D" id="1.10.287.1490">
    <property type="match status" value="1"/>
</dbReference>
<dbReference type="KEGG" id="eiv:EIN_129380"/>
<dbReference type="AlphaFoldDB" id="L7FMI0"/>
<name>L7FMI0_ENTIV</name>
<sequence>MEEANISEKINLETQSLNEEIKRLMSSYQNEKQECDELQKNYNEQLDEIQRIKNAIELFEKNHQQVEAKIKQTEDEIATLRARLDK</sequence>
<feature type="coiled-coil region" evidence="1">
    <location>
        <begin position="14"/>
        <end position="83"/>
    </location>
</feature>
<dbReference type="OrthoDB" id="1926336at2759"/>
<evidence type="ECO:0000313" key="2">
    <source>
        <dbReference type="EMBL" id="ELP91598.1"/>
    </source>
</evidence>
<reference evidence="2 3" key="1">
    <citation type="submission" date="2012-10" db="EMBL/GenBank/DDBJ databases">
        <authorList>
            <person name="Zafar N."/>
            <person name="Inman J."/>
            <person name="Hall N."/>
            <person name="Lorenzi H."/>
            <person name="Caler E."/>
        </authorList>
    </citation>
    <scope>NUCLEOTIDE SEQUENCE [LARGE SCALE GENOMIC DNA]</scope>
    <source>
        <strain evidence="2 3">IP1</strain>
    </source>
</reference>
<dbReference type="EMBL" id="KB206458">
    <property type="protein sequence ID" value="ELP91598.1"/>
    <property type="molecule type" value="Genomic_DNA"/>
</dbReference>
<keyword evidence="3" id="KW-1185">Reference proteome</keyword>
<evidence type="ECO:0000256" key="1">
    <source>
        <dbReference type="SAM" id="Coils"/>
    </source>
</evidence>
<dbReference type="Proteomes" id="UP000014680">
    <property type="component" value="Unassembled WGS sequence"/>
</dbReference>
<gene>
    <name evidence="2" type="ORF">EIN_129380</name>
</gene>
<keyword evidence="1" id="KW-0175">Coiled coil</keyword>
<protein>
    <submittedName>
        <fullName evidence="2">Uncharacterized protein</fullName>
    </submittedName>
</protein>
<evidence type="ECO:0000313" key="3">
    <source>
        <dbReference type="Proteomes" id="UP000014680"/>
    </source>
</evidence>
<organism evidence="2 3">
    <name type="scientific">Entamoeba invadens IP1</name>
    <dbReference type="NCBI Taxonomy" id="370355"/>
    <lineage>
        <taxon>Eukaryota</taxon>
        <taxon>Amoebozoa</taxon>
        <taxon>Evosea</taxon>
        <taxon>Archamoebae</taxon>
        <taxon>Mastigamoebida</taxon>
        <taxon>Entamoebidae</taxon>
        <taxon>Entamoeba</taxon>
    </lineage>
</organism>
<accession>L7FMI0</accession>
<dbReference type="VEuPathDB" id="AmoebaDB:EIN_129380"/>
<dbReference type="GeneID" id="14890557"/>
<dbReference type="OMA" id="NHQQVEA"/>
<dbReference type="RefSeq" id="XP_004258369.1">
    <property type="nucleotide sequence ID" value="XM_004258321.1"/>
</dbReference>
<proteinExistence type="predicted"/>